<dbReference type="InterPro" id="IPR010679">
    <property type="entry name" value="DUF1254"/>
</dbReference>
<dbReference type="InterPro" id="IPR037050">
    <property type="entry name" value="DUF1254_sf"/>
</dbReference>
<name>A0ABM8D2M9_9NOCA</name>
<organism evidence="4 5">
    <name type="scientific">Nocardia sputorum</name>
    <dbReference type="NCBI Taxonomy" id="2984338"/>
    <lineage>
        <taxon>Bacteria</taxon>
        <taxon>Bacillati</taxon>
        <taxon>Actinomycetota</taxon>
        <taxon>Actinomycetes</taxon>
        <taxon>Mycobacteriales</taxon>
        <taxon>Nocardiaceae</taxon>
        <taxon>Nocardia</taxon>
    </lineage>
</organism>
<dbReference type="PANTHER" id="PTHR36509">
    <property type="entry name" value="BLL3101 PROTEIN"/>
    <property type="match status" value="1"/>
</dbReference>
<protein>
    <submittedName>
        <fullName evidence="4">Exported protein</fullName>
    </submittedName>
</protein>
<reference evidence="4 5" key="1">
    <citation type="submission" date="2022-11" db="EMBL/GenBank/DDBJ databases">
        <title>Genome Sequencing of Nocardia sp. ON39_IFM12276 and assembly.</title>
        <authorList>
            <person name="Shimojima M."/>
            <person name="Toyokawa M."/>
            <person name="Uesaka K."/>
        </authorList>
    </citation>
    <scope>NUCLEOTIDE SEQUENCE [LARGE SCALE GENOMIC DNA]</scope>
    <source>
        <strain evidence="4 5">IFM 12276</strain>
    </source>
</reference>
<evidence type="ECO:0000259" key="3">
    <source>
        <dbReference type="Pfam" id="PF06863"/>
    </source>
</evidence>
<keyword evidence="5" id="KW-1185">Reference proteome</keyword>
<feature type="domain" description="DUF1214" evidence="2">
    <location>
        <begin position="356"/>
        <end position="448"/>
    </location>
</feature>
<dbReference type="EMBL" id="AP026978">
    <property type="protein sequence ID" value="BDU01626.1"/>
    <property type="molecule type" value="Genomic_DNA"/>
</dbReference>
<dbReference type="PROSITE" id="PS51318">
    <property type="entry name" value="TAT"/>
    <property type="match status" value="1"/>
</dbReference>
<dbReference type="InterPro" id="IPR037049">
    <property type="entry name" value="DUF1214_C_sf"/>
</dbReference>
<proteinExistence type="predicted"/>
<dbReference type="InterPro" id="IPR006311">
    <property type="entry name" value="TAT_signal"/>
</dbReference>
<dbReference type="PANTHER" id="PTHR36509:SF2">
    <property type="entry name" value="BLL3101 PROTEIN"/>
    <property type="match status" value="1"/>
</dbReference>
<dbReference type="InterPro" id="IPR010621">
    <property type="entry name" value="DUF1214"/>
</dbReference>
<dbReference type="RefSeq" id="WP_281874761.1">
    <property type="nucleotide sequence ID" value="NZ_AP026978.1"/>
</dbReference>
<feature type="domain" description="DUF1254" evidence="3">
    <location>
        <begin position="78"/>
        <end position="209"/>
    </location>
</feature>
<dbReference type="Pfam" id="PF06742">
    <property type="entry name" value="DUF1214"/>
    <property type="match status" value="1"/>
</dbReference>
<evidence type="ECO:0000313" key="5">
    <source>
        <dbReference type="Proteomes" id="UP001317870"/>
    </source>
</evidence>
<accession>A0ABM8D2M9</accession>
<evidence type="ECO:0000313" key="4">
    <source>
        <dbReference type="EMBL" id="BDU01626.1"/>
    </source>
</evidence>
<dbReference type="SUPFAM" id="SSF160935">
    <property type="entry name" value="VPA0735-like"/>
    <property type="match status" value="1"/>
</dbReference>
<dbReference type="PROSITE" id="PS51257">
    <property type="entry name" value="PROKAR_LIPOPROTEIN"/>
    <property type="match status" value="1"/>
</dbReference>
<evidence type="ECO:0000259" key="2">
    <source>
        <dbReference type="Pfam" id="PF06742"/>
    </source>
</evidence>
<gene>
    <name evidence="4" type="ORF">IFM12276_46540</name>
</gene>
<feature type="region of interest" description="Disordered" evidence="1">
    <location>
        <begin position="215"/>
        <end position="235"/>
    </location>
</feature>
<sequence length="465" mass="49333">MDDRAYRESALSRRTLLGMASMAALGAASCGGSDESGPAHPSVRSEAGTIAKDAYVFGFPLVLMDLARIAAEASTPVGRFEHAASLPTAAQRNLARPDPDTLHSTAWLDLADEPMVLSVPVMDGGRFWLAQLLDAWTNNVHNPSSIRPQAAPPHTYVVTGPAWSGALPEGLTPMPMPTPTAWLIVRVQVDGAKDIPAVRSLQQRLRLVPLSAWSAGVEPSTSAPPGGRSGGQRPVDQVMGMDAHEFFDRMCALLAVDPPAPEDEPAMRRFATIGIRPGGAVEGISDAELTAAADTVKQQLPVTLGANTTNDNGWVSDLGAGRYGTNYLLRAVTAFGALGIPLPEDAHHLFTAVQAGSGPFRLHFVSGELPPVDAFWSLAVYDAGDYLVPNPAEIYSIGHHVPVVLNADGFLDLTLQHDDPGPGVPEGNWLPIPESDPFSVTLALFAPKAAVLQRRWQPPPLIALR</sequence>
<evidence type="ECO:0000256" key="1">
    <source>
        <dbReference type="SAM" id="MobiDB-lite"/>
    </source>
</evidence>
<dbReference type="Pfam" id="PF06863">
    <property type="entry name" value="DUF1254"/>
    <property type="match status" value="1"/>
</dbReference>
<dbReference type="Gene3D" id="2.60.40.1610">
    <property type="entry name" value="Domain of unknown function DUF1254"/>
    <property type="match status" value="1"/>
</dbReference>
<dbReference type="Proteomes" id="UP001317870">
    <property type="component" value="Chromosome"/>
</dbReference>
<dbReference type="Gene3D" id="2.60.120.600">
    <property type="entry name" value="Domain of unknown function DUF1214, C-terminal domain"/>
    <property type="match status" value="1"/>
</dbReference>